<sequence length="73" mass="8785">MWIFGRRKSEYRITHQKHTKKQCTEPDISLVRRKRRTVVDEDEEEYVPDKEVDSLEARAVYRSRSDMNVSKGN</sequence>
<accession>A0A2R6NW90</accession>
<dbReference type="Proteomes" id="UP000186601">
    <property type="component" value="Unassembled WGS sequence"/>
</dbReference>
<evidence type="ECO:0000313" key="1">
    <source>
        <dbReference type="EMBL" id="PSR78174.1"/>
    </source>
</evidence>
<reference evidence="1 2" key="1">
    <citation type="submission" date="2018-02" db="EMBL/GenBank/DDBJ databases">
        <title>Genome sequence of the basidiomycete white-rot fungus Phlebia centrifuga.</title>
        <authorList>
            <person name="Granchi Z."/>
            <person name="Peng M."/>
            <person name="de Vries R.P."/>
            <person name="Hilden K."/>
            <person name="Makela M.R."/>
            <person name="Grigoriev I."/>
            <person name="Riley R."/>
        </authorList>
    </citation>
    <scope>NUCLEOTIDE SEQUENCE [LARGE SCALE GENOMIC DNA]</scope>
    <source>
        <strain evidence="1 2">FBCC195</strain>
    </source>
</reference>
<proteinExistence type="predicted"/>
<protein>
    <submittedName>
        <fullName evidence="1">Uncharacterized protein</fullName>
    </submittedName>
</protein>
<keyword evidence="2" id="KW-1185">Reference proteome</keyword>
<organism evidence="1 2">
    <name type="scientific">Hermanssonia centrifuga</name>
    <dbReference type="NCBI Taxonomy" id="98765"/>
    <lineage>
        <taxon>Eukaryota</taxon>
        <taxon>Fungi</taxon>
        <taxon>Dikarya</taxon>
        <taxon>Basidiomycota</taxon>
        <taxon>Agaricomycotina</taxon>
        <taxon>Agaricomycetes</taxon>
        <taxon>Polyporales</taxon>
        <taxon>Meruliaceae</taxon>
        <taxon>Hermanssonia</taxon>
    </lineage>
</organism>
<gene>
    <name evidence="1" type="ORF">PHLCEN_2v7506</name>
</gene>
<dbReference type="AlphaFoldDB" id="A0A2R6NW90"/>
<name>A0A2R6NW90_9APHY</name>
<comment type="caution">
    <text evidence="1">The sequence shown here is derived from an EMBL/GenBank/DDBJ whole genome shotgun (WGS) entry which is preliminary data.</text>
</comment>
<evidence type="ECO:0000313" key="2">
    <source>
        <dbReference type="Proteomes" id="UP000186601"/>
    </source>
</evidence>
<dbReference type="EMBL" id="MLYV02000755">
    <property type="protein sequence ID" value="PSR78174.1"/>
    <property type="molecule type" value="Genomic_DNA"/>
</dbReference>